<reference evidence="1 2" key="1">
    <citation type="journal article" date="2018" name="Front. Plant Sci.">
        <title>Red Clover (Trifolium pratense) and Zigzag Clover (T. medium) - A Picture of Genomic Similarities and Differences.</title>
        <authorList>
            <person name="Dluhosova J."/>
            <person name="Istvanek J."/>
            <person name="Nedelnik J."/>
            <person name="Repkova J."/>
        </authorList>
    </citation>
    <scope>NUCLEOTIDE SEQUENCE [LARGE SCALE GENOMIC DNA]</scope>
    <source>
        <strain evidence="2">cv. 10/8</strain>
        <tissue evidence="1">Leaf</tissue>
    </source>
</reference>
<dbReference type="InterPro" id="IPR040256">
    <property type="entry name" value="At4g02000-like"/>
</dbReference>
<organism evidence="1 2">
    <name type="scientific">Trifolium medium</name>
    <dbReference type="NCBI Taxonomy" id="97028"/>
    <lineage>
        <taxon>Eukaryota</taxon>
        <taxon>Viridiplantae</taxon>
        <taxon>Streptophyta</taxon>
        <taxon>Embryophyta</taxon>
        <taxon>Tracheophyta</taxon>
        <taxon>Spermatophyta</taxon>
        <taxon>Magnoliopsida</taxon>
        <taxon>eudicotyledons</taxon>
        <taxon>Gunneridae</taxon>
        <taxon>Pentapetalae</taxon>
        <taxon>rosids</taxon>
        <taxon>fabids</taxon>
        <taxon>Fabales</taxon>
        <taxon>Fabaceae</taxon>
        <taxon>Papilionoideae</taxon>
        <taxon>50 kb inversion clade</taxon>
        <taxon>NPAAA clade</taxon>
        <taxon>Hologalegina</taxon>
        <taxon>IRL clade</taxon>
        <taxon>Trifolieae</taxon>
        <taxon>Trifolium</taxon>
    </lineage>
</organism>
<evidence type="ECO:0000313" key="2">
    <source>
        <dbReference type="Proteomes" id="UP000265520"/>
    </source>
</evidence>
<proteinExistence type="predicted"/>
<sequence>MLDVATKKRAFRHYARILVDIDLSKRIYDEVMVERDGFVFYVKVIYERLPAYCNHCYSIGHLITNCCKLHPQEKPVEKVVKVQAQKQYIPKQSSAPVIDLEKKIEHQEDIVRVNGDLLVTRVTEDEIDDSTEKIVNHNPNEILKETNEDDATITDLERHNEDDVAMVTDPERQNGNFNHSASEEVLEEEITLFHTDTAHNNIKTIDPNMSELASNSEEEVVAKTQIILQQPVLPLVVLDDMEKIKQ</sequence>
<dbReference type="PANTHER" id="PTHR31286">
    <property type="entry name" value="GLYCINE-RICH CELL WALL STRUCTURAL PROTEIN 1.8-LIKE"/>
    <property type="match status" value="1"/>
</dbReference>
<dbReference type="Proteomes" id="UP000265520">
    <property type="component" value="Unassembled WGS sequence"/>
</dbReference>
<evidence type="ECO:0000313" key="1">
    <source>
        <dbReference type="EMBL" id="MCI09821.1"/>
    </source>
</evidence>
<protein>
    <submittedName>
        <fullName evidence="1">Defensin-like protein</fullName>
    </submittedName>
</protein>
<accession>A0A392PCE2</accession>
<dbReference type="PANTHER" id="PTHR31286:SF60">
    <property type="entry name" value="PROTEIN, PUTATIVE-RELATED"/>
    <property type="match status" value="1"/>
</dbReference>
<dbReference type="EMBL" id="LXQA010074013">
    <property type="protein sequence ID" value="MCI09821.1"/>
    <property type="molecule type" value="Genomic_DNA"/>
</dbReference>
<keyword evidence="2" id="KW-1185">Reference proteome</keyword>
<name>A0A392PCE2_9FABA</name>
<dbReference type="AlphaFoldDB" id="A0A392PCE2"/>
<gene>
    <name evidence="1" type="ORF">A2U01_0030912</name>
</gene>
<comment type="caution">
    <text evidence="1">The sequence shown here is derived from an EMBL/GenBank/DDBJ whole genome shotgun (WGS) entry which is preliminary data.</text>
</comment>
<feature type="non-terminal residue" evidence="1">
    <location>
        <position position="246"/>
    </location>
</feature>